<keyword evidence="2" id="KW-1185">Reference proteome</keyword>
<dbReference type="EMBL" id="JABFTP020000021">
    <property type="protein sequence ID" value="KAL3268293.1"/>
    <property type="molecule type" value="Genomic_DNA"/>
</dbReference>
<evidence type="ECO:0000313" key="1">
    <source>
        <dbReference type="EMBL" id="KAL3268293.1"/>
    </source>
</evidence>
<reference evidence="1 2" key="1">
    <citation type="journal article" date="2021" name="BMC Biol.">
        <title>Horizontally acquired antibacterial genes associated with adaptive radiation of ladybird beetles.</title>
        <authorList>
            <person name="Li H.S."/>
            <person name="Tang X.F."/>
            <person name="Huang Y.H."/>
            <person name="Xu Z.Y."/>
            <person name="Chen M.L."/>
            <person name="Du X.Y."/>
            <person name="Qiu B.Y."/>
            <person name="Chen P.T."/>
            <person name="Zhang W."/>
            <person name="Slipinski A."/>
            <person name="Escalona H.E."/>
            <person name="Waterhouse R.M."/>
            <person name="Zwick A."/>
            <person name="Pang H."/>
        </authorList>
    </citation>
    <scope>NUCLEOTIDE SEQUENCE [LARGE SCALE GENOMIC DNA]</scope>
    <source>
        <strain evidence="1">SYSU2018</strain>
    </source>
</reference>
<organism evidence="1 2">
    <name type="scientific">Cryptolaemus montrouzieri</name>
    <dbReference type="NCBI Taxonomy" id="559131"/>
    <lineage>
        <taxon>Eukaryota</taxon>
        <taxon>Metazoa</taxon>
        <taxon>Ecdysozoa</taxon>
        <taxon>Arthropoda</taxon>
        <taxon>Hexapoda</taxon>
        <taxon>Insecta</taxon>
        <taxon>Pterygota</taxon>
        <taxon>Neoptera</taxon>
        <taxon>Endopterygota</taxon>
        <taxon>Coleoptera</taxon>
        <taxon>Polyphaga</taxon>
        <taxon>Cucujiformia</taxon>
        <taxon>Coccinelloidea</taxon>
        <taxon>Coccinellidae</taxon>
        <taxon>Scymninae</taxon>
        <taxon>Scymnini</taxon>
        <taxon>Cryptolaemus</taxon>
    </lineage>
</organism>
<proteinExistence type="predicted"/>
<dbReference type="Proteomes" id="UP001516400">
    <property type="component" value="Unassembled WGS sequence"/>
</dbReference>
<dbReference type="AlphaFoldDB" id="A0ABD2MPE5"/>
<accession>A0ABD2MPE5</accession>
<sequence>MVRYLECTGPGPSASESDKFPAWSQCLEREKRQCATFTSLEDDRIPRNFNKTPGHCQNPSCNCCSKYIDARSFRNPDCKCCDQGVPDDLRCQCYGRIGDENYFSLCDRIITDQPVLTCKNAKWITNTNPIAETNGQVLCPKCYRTISCPLQLNHSSVAYDSNNQIEYSVQTCPNCKQVLSFYPYCHIPRCSCCGAQLPTNPFYVNVLSYPNPCVSCPIFDCQHNKKPEKLDKIVNCEPKKSTLLVGGVLRTRCDCFRRNGLQDECKKFDCVGPC</sequence>
<protein>
    <submittedName>
        <fullName evidence="1">Uncharacterized protein</fullName>
    </submittedName>
</protein>
<comment type="caution">
    <text evidence="1">The sequence shown here is derived from an EMBL/GenBank/DDBJ whole genome shotgun (WGS) entry which is preliminary data.</text>
</comment>
<gene>
    <name evidence="1" type="ORF">HHI36_007411</name>
</gene>
<evidence type="ECO:0000313" key="2">
    <source>
        <dbReference type="Proteomes" id="UP001516400"/>
    </source>
</evidence>
<name>A0ABD2MPE5_9CUCU</name>